<organism evidence="1 2">
    <name type="scientific">Lipomyces orientalis</name>
    <dbReference type="NCBI Taxonomy" id="1233043"/>
    <lineage>
        <taxon>Eukaryota</taxon>
        <taxon>Fungi</taxon>
        <taxon>Dikarya</taxon>
        <taxon>Ascomycota</taxon>
        <taxon>Saccharomycotina</taxon>
        <taxon>Lipomycetes</taxon>
        <taxon>Lipomycetales</taxon>
        <taxon>Lipomycetaceae</taxon>
        <taxon>Lipomyces</taxon>
    </lineage>
</organism>
<dbReference type="Proteomes" id="UP001489719">
    <property type="component" value="Unassembled WGS sequence"/>
</dbReference>
<dbReference type="EMBL" id="MU970056">
    <property type="protein sequence ID" value="KAK9323898.1"/>
    <property type="molecule type" value="Genomic_DNA"/>
</dbReference>
<reference evidence="2" key="1">
    <citation type="journal article" date="2024" name="Front. Bioeng. Biotechnol.">
        <title>Genome-scale model development and genomic sequencing of the oleaginous clade Lipomyces.</title>
        <authorList>
            <person name="Czajka J.J."/>
            <person name="Han Y."/>
            <person name="Kim J."/>
            <person name="Mondo S.J."/>
            <person name="Hofstad B.A."/>
            <person name="Robles A."/>
            <person name="Haridas S."/>
            <person name="Riley R."/>
            <person name="LaButti K."/>
            <person name="Pangilinan J."/>
            <person name="Andreopoulos W."/>
            <person name="Lipzen A."/>
            <person name="Yan J."/>
            <person name="Wang M."/>
            <person name="Ng V."/>
            <person name="Grigoriev I.V."/>
            <person name="Spatafora J.W."/>
            <person name="Magnuson J.K."/>
            <person name="Baker S.E."/>
            <person name="Pomraning K.R."/>
        </authorList>
    </citation>
    <scope>NUCLEOTIDE SEQUENCE [LARGE SCALE GENOMIC DNA]</scope>
    <source>
        <strain evidence="2">CBS 10300</strain>
    </source>
</reference>
<evidence type="ECO:0000313" key="2">
    <source>
        <dbReference type="Proteomes" id="UP001489719"/>
    </source>
</evidence>
<gene>
    <name evidence="1" type="ORF">V1517DRAFT_257324</name>
</gene>
<protein>
    <submittedName>
        <fullName evidence="1">DNA repair protein-like protein rhp57</fullName>
    </submittedName>
</protein>
<keyword evidence="2" id="KW-1185">Reference proteome</keyword>
<evidence type="ECO:0000313" key="1">
    <source>
        <dbReference type="EMBL" id="KAK9323898.1"/>
    </source>
</evidence>
<proteinExistence type="predicted"/>
<name>A0ACC3TRX1_9ASCO</name>
<comment type="caution">
    <text evidence="1">The sequence shown here is derived from an EMBL/GenBank/DDBJ whole genome shotgun (WGS) entry which is preliminary data.</text>
</comment>
<accession>A0ACC3TRX1</accession>
<sequence>MSDLSHICPSFLHTELTSSIISSADAANLTTIDFLTLSLDALAKRTGRNVVDLRRFLDILMRELMPQSPVPLLVVTDRQEFISTGDKLIDKVLGGRGLATGCISEFVGAGSVGKSHILMQLCLTVQLSPANGGIGRKAVYISTESGLETRRLNQLLFHLRKHYPDEASSLKSENVLCITCGDLEVQEHVIRYQLPVLVRTQNIGLIALDSIASHYRAEHGERGTASLRRRGNELVQCAEILRNLAAECGCAVAVANQIRDQFAKKQSSESEIDIFDLDYQSRYFSGWDWLDAASTGDIHELKVPALGLIWTNCVSQRAVLKRNGSKRTIVTVFSPYASSGQVLEYEIRAEGVRGVVFE</sequence>